<evidence type="ECO:0008006" key="10">
    <source>
        <dbReference type="Google" id="ProtNLM"/>
    </source>
</evidence>
<evidence type="ECO:0000256" key="4">
    <source>
        <dbReference type="ARBA" id="ARBA00023139"/>
    </source>
</evidence>
<evidence type="ECO:0000256" key="5">
    <source>
        <dbReference type="ARBA" id="ARBA00023237"/>
    </source>
</evidence>
<evidence type="ECO:0000256" key="6">
    <source>
        <dbReference type="ARBA" id="ARBA00023288"/>
    </source>
</evidence>
<gene>
    <name evidence="8" type="ORF">EJN92_05210</name>
</gene>
<keyword evidence="2" id="KW-0732">Signal</keyword>
<evidence type="ECO:0000256" key="1">
    <source>
        <dbReference type="ARBA" id="ARBA00004459"/>
    </source>
</evidence>
<evidence type="ECO:0000313" key="9">
    <source>
        <dbReference type="Proteomes" id="UP000275663"/>
    </source>
</evidence>
<evidence type="ECO:0000256" key="7">
    <source>
        <dbReference type="SAM" id="MobiDB-lite"/>
    </source>
</evidence>
<sequence>MKKPTLILALSICSGIAALGGCGQKGPLYLPVRPAAVSAPKPTAPAEAPKAAAASASALEEKSDALAAPQK</sequence>
<dbReference type="OrthoDB" id="8550022at2"/>
<dbReference type="InterPro" id="IPR032831">
    <property type="entry name" value="LptM_cons"/>
</dbReference>
<evidence type="ECO:0000256" key="2">
    <source>
        <dbReference type="ARBA" id="ARBA00022729"/>
    </source>
</evidence>
<reference evidence="8 9" key="1">
    <citation type="journal article" date="2011" name="Int. J. Syst. Evol. Microbiol.">
        <title>Description of Undibacterium oligocarboniphilum sp. nov., isolated from purified water, and Undibacterium pigrum strain CCUG 49012 as the type strain of Undibacterium parvum sp. nov., and emended descriptions of the genus Undibacterium and the species Undibacterium pigrum.</title>
        <authorList>
            <person name="Eder W."/>
            <person name="Wanner G."/>
            <person name="Ludwig W."/>
            <person name="Busse H.J."/>
            <person name="Ziemke-Kageler F."/>
            <person name="Lang E."/>
        </authorList>
    </citation>
    <scope>NUCLEOTIDE SEQUENCE [LARGE SCALE GENOMIC DNA]</scope>
    <source>
        <strain evidence="8 9">DSM 23061</strain>
    </source>
</reference>
<keyword evidence="6" id="KW-0449">Lipoprotein</keyword>
<evidence type="ECO:0000256" key="3">
    <source>
        <dbReference type="ARBA" id="ARBA00023136"/>
    </source>
</evidence>
<proteinExistence type="predicted"/>
<name>A0A3Q9BPH3_9BURK</name>
<accession>A0A3Q9BPH3</accession>
<dbReference type="AlphaFoldDB" id="A0A3Q9BPH3"/>
<protein>
    <recommendedName>
        <fullName evidence="10">Sugar transporter</fullName>
    </recommendedName>
</protein>
<dbReference type="RefSeq" id="WP_126126836.1">
    <property type="nucleotide sequence ID" value="NZ_CP034464.1"/>
</dbReference>
<keyword evidence="9" id="KW-1185">Reference proteome</keyword>
<feature type="region of interest" description="Disordered" evidence="7">
    <location>
        <begin position="38"/>
        <end position="71"/>
    </location>
</feature>
<dbReference type="Pfam" id="PF13627">
    <property type="entry name" value="LptM_cons"/>
    <property type="match status" value="1"/>
</dbReference>
<evidence type="ECO:0000313" key="8">
    <source>
        <dbReference type="EMBL" id="AZP11448.1"/>
    </source>
</evidence>
<organism evidence="8 9">
    <name type="scientific">Undibacterium parvum</name>
    <dbReference type="NCBI Taxonomy" id="401471"/>
    <lineage>
        <taxon>Bacteria</taxon>
        <taxon>Pseudomonadati</taxon>
        <taxon>Pseudomonadota</taxon>
        <taxon>Betaproteobacteria</taxon>
        <taxon>Burkholderiales</taxon>
        <taxon>Oxalobacteraceae</taxon>
        <taxon>Undibacterium</taxon>
    </lineage>
</organism>
<dbReference type="PROSITE" id="PS51257">
    <property type="entry name" value="PROKAR_LIPOPROTEIN"/>
    <property type="match status" value="1"/>
</dbReference>
<keyword evidence="3" id="KW-0472">Membrane</keyword>
<feature type="compositionally biased region" description="Low complexity" evidence="7">
    <location>
        <begin position="38"/>
        <end position="58"/>
    </location>
</feature>
<dbReference type="NCBIfam" id="NF047847">
    <property type="entry name" value="SS_mature_LptM"/>
    <property type="match status" value="1"/>
</dbReference>
<dbReference type="KEGG" id="upv:EJN92_05210"/>
<dbReference type="EMBL" id="CP034464">
    <property type="protein sequence ID" value="AZP11448.1"/>
    <property type="molecule type" value="Genomic_DNA"/>
</dbReference>
<dbReference type="GO" id="GO:0009279">
    <property type="term" value="C:cell outer membrane"/>
    <property type="evidence" value="ECO:0007669"/>
    <property type="project" value="UniProtKB-SubCell"/>
</dbReference>
<dbReference type="Proteomes" id="UP000275663">
    <property type="component" value="Chromosome"/>
</dbReference>
<keyword evidence="4" id="KW-0564">Palmitate</keyword>
<keyword evidence="5" id="KW-0998">Cell outer membrane</keyword>
<comment type="subcellular location">
    <subcellularLocation>
        <location evidence="1">Cell outer membrane</location>
        <topology evidence="1">Lipid-anchor</topology>
    </subcellularLocation>
</comment>